<dbReference type="GO" id="GO:0019915">
    <property type="term" value="P:lipid storage"/>
    <property type="evidence" value="ECO:0007669"/>
    <property type="project" value="InterPro"/>
</dbReference>
<accession>A0AAV5KXL2</accession>
<dbReference type="GO" id="GO:0016298">
    <property type="term" value="F:lipase activity"/>
    <property type="evidence" value="ECO:0007669"/>
    <property type="project" value="InterPro"/>
</dbReference>
<evidence type="ECO:0000256" key="2">
    <source>
        <dbReference type="ARBA" id="ARBA00008300"/>
    </source>
</evidence>
<keyword evidence="6" id="KW-1185">Reference proteome</keyword>
<comment type="similarity">
    <text evidence="2">Belongs to the AB hydrolase superfamily. LDAH family.</text>
</comment>
<name>A0AAV5KXL2_9ROSI</name>
<evidence type="ECO:0000313" key="5">
    <source>
        <dbReference type="EMBL" id="GKV29713.1"/>
    </source>
</evidence>
<dbReference type="EMBL" id="BPVZ01000084">
    <property type="protein sequence ID" value="GKV29713.1"/>
    <property type="molecule type" value="Genomic_DNA"/>
</dbReference>
<dbReference type="PANTHER" id="PTHR13390:SF0">
    <property type="entry name" value="LIPID DROPLET-ASSOCIATED HYDROLASE"/>
    <property type="match status" value="1"/>
</dbReference>
<reference evidence="5 6" key="1">
    <citation type="journal article" date="2021" name="Commun. Biol.">
        <title>The genome of Shorea leprosula (Dipterocarpaceae) highlights the ecological relevance of drought in aseasonal tropical rainforests.</title>
        <authorList>
            <person name="Ng K.K.S."/>
            <person name="Kobayashi M.J."/>
            <person name="Fawcett J.A."/>
            <person name="Hatakeyama M."/>
            <person name="Paape T."/>
            <person name="Ng C.H."/>
            <person name="Ang C.C."/>
            <person name="Tnah L.H."/>
            <person name="Lee C.T."/>
            <person name="Nishiyama T."/>
            <person name="Sese J."/>
            <person name="O'Brien M.J."/>
            <person name="Copetti D."/>
            <person name="Mohd Noor M.I."/>
            <person name="Ong R.C."/>
            <person name="Putra M."/>
            <person name="Sireger I.Z."/>
            <person name="Indrioko S."/>
            <person name="Kosugi Y."/>
            <person name="Izuno A."/>
            <person name="Isagi Y."/>
            <person name="Lee S.L."/>
            <person name="Shimizu K.K."/>
        </authorList>
    </citation>
    <scope>NUCLEOTIDE SEQUENCE [LARGE SCALE GENOMIC DNA]</scope>
    <source>
        <strain evidence="5">214</strain>
    </source>
</reference>
<sequence>MSSKKISCKALFLSIGHISHTKKNWEPGSLFSLQDQIDHKVHFIEQELQTTEIPLILVGHSTGSYIALQMLRRSPEKYAYCIGLYPFLALNPQSKEQTIFGTIARNEVLSSIISSSFASLGCLPRGILRFIAKCYLGRSSSNTAREAACSYLTQYHTMRNVLYMAMTIFREVAGPLDWEFMRANQNKIAFLFGIDDHWGPLELSTELNNV</sequence>
<evidence type="ECO:0000313" key="6">
    <source>
        <dbReference type="Proteomes" id="UP001054252"/>
    </source>
</evidence>
<dbReference type="PANTHER" id="PTHR13390">
    <property type="entry name" value="LIPASE"/>
    <property type="match status" value="1"/>
</dbReference>
<dbReference type="AlphaFoldDB" id="A0AAV5KXL2"/>
<dbReference type="InterPro" id="IPR029058">
    <property type="entry name" value="AB_hydrolase_fold"/>
</dbReference>
<evidence type="ECO:0008006" key="7">
    <source>
        <dbReference type="Google" id="ProtNLM"/>
    </source>
</evidence>
<comment type="caution">
    <text evidence="5">The sequence shown here is derived from an EMBL/GenBank/DDBJ whole genome shotgun (WGS) entry which is preliminary data.</text>
</comment>
<keyword evidence="3" id="KW-0551">Lipid droplet</keyword>
<evidence type="ECO:0000256" key="4">
    <source>
        <dbReference type="ARBA" id="ARBA00022801"/>
    </source>
</evidence>
<proteinExistence type="inferred from homology"/>
<dbReference type="InterPro" id="IPR019363">
    <property type="entry name" value="LDAH"/>
</dbReference>
<dbReference type="Gene3D" id="3.40.50.1820">
    <property type="entry name" value="alpha/beta hydrolase"/>
    <property type="match status" value="1"/>
</dbReference>
<dbReference type="Pfam" id="PF10230">
    <property type="entry name" value="LIDHydrolase"/>
    <property type="match status" value="1"/>
</dbReference>
<dbReference type="GO" id="GO:0005811">
    <property type="term" value="C:lipid droplet"/>
    <property type="evidence" value="ECO:0007669"/>
    <property type="project" value="UniProtKB-SubCell"/>
</dbReference>
<comment type="subcellular location">
    <subcellularLocation>
        <location evidence="1">Lipid droplet</location>
    </subcellularLocation>
</comment>
<organism evidence="5 6">
    <name type="scientific">Rubroshorea leprosula</name>
    <dbReference type="NCBI Taxonomy" id="152421"/>
    <lineage>
        <taxon>Eukaryota</taxon>
        <taxon>Viridiplantae</taxon>
        <taxon>Streptophyta</taxon>
        <taxon>Embryophyta</taxon>
        <taxon>Tracheophyta</taxon>
        <taxon>Spermatophyta</taxon>
        <taxon>Magnoliopsida</taxon>
        <taxon>eudicotyledons</taxon>
        <taxon>Gunneridae</taxon>
        <taxon>Pentapetalae</taxon>
        <taxon>rosids</taxon>
        <taxon>malvids</taxon>
        <taxon>Malvales</taxon>
        <taxon>Dipterocarpaceae</taxon>
        <taxon>Rubroshorea</taxon>
    </lineage>
</organism>
<dbReference type="SUPFAM" id="SSF53474">
    <property type="entry name" value="alpha/beta-Hydrolases"/>
    <property type="match status" value="1"/>
</dbReference>
<evidence type="ECO:0000256" key="1">
    <source>
        <dbReference type="ARBA" id="ARBA00004502"/>
    </source>
</evidence>
<protein>
    <recommendedName>
        <fullName evidence="7">Serine aminopeptidase S33 domain-containing protein</fullName>
    </recommendedName>
</protein>
<evidence type="ECO:0000256" key="3">
    <source>
        <dbReference type="ARBA" id="ARBA00022677"/>
    </source>
</evidence>
<keyword evidence="4" id="KW-0378">Hydrolase</keyword>
<dbReference type="Proteomes" id="UP001054252">
    <property type="component" value="Unassembled WGS sequence"/>
</dbReference>
<gene>
    <name evidence="5" type="ORF">SLEP1_g38617</name>
</gene>